<dbReference type="AlphaFoldDB" id="A0A098E9X4"/>
<name>A0A098E9X4_9ZZZZ</name>
<organism evidence="1">
    <name type="scientific">groundwater metagenome</name>
    <dbReference type="NCBI Taxonomy" id="717931"/>
    <lineage>
        <taxon>unclassified sequences</taxon>
        <taxon>metagenomes</taxon>
        <taxon>ecological metagenomes</taxon>
    </lineage>
</organism>
<reference evidence="1" key="1">
    <citation type="submission" date="2014-09" db="EMBL/GenBank/DDBJ databases">
        <authorList>
            <person name="Probst J Alexander"/>
        </authorList>
    </citation>
    <scope>NUCLEOTIDE SEQUENCE</scope>
</reference>
<proteinExistence type="predicted"/>
<sequence>MKKIVSDNKRHGFDVMCFVGQKKFLENKRRDEILNELKSMHVDTSTGTISNLCEEFLIYTSQLHRLRFLKFMKP</sequence>
<evidence type="ECO:0008006" key="2">
    <source>
        <dbReference type="Google" id="ProtNLM"/>
    </source>
</evidence>
<protein>
    <recommendedName>
        <fullName evidence="2">Transposase</fullName>
    </recommendedName>
</protein>
<evidence type="ECO:0000313" key="1">
    <source>
        <dbReference type="EMBL" id="CEG12324.1"/>
    </source>
</evidence>
<accession>A0A098E9X4</accession>
<dbReference type="EMBL" id="CCXY01000129">
    <property type="protein sequence ID" value="CEG12324.1"/>
    <property type="molecule type" value="Genomic_DNA"/>
</dbReference>
<gene>
    <name evidence="1" type="ORF">MSIBF_A2140007</name>
</gene>